<feature type="transmembrane region" description="Helical" evidence="1">
    <location>
        <begin position="21"/>
        <end position="41"/>
    </location>
</feature>
<keyword evidence="1" id="KW-1133">Transmembrane helix</keyword>
<gene>
    <name evidence="2" type="ORF">ACFQEV_08450</name>
</gene>
<evidence type="ECO:0000313" key="2">
    <source>
        <dbReference type="EMBL" id="MFC6825019.1"/>
    </source>
</evidence>
<comment type="caution">
    <text evidence="2">The sequence shown here is derived from an EMBL/GenBank/DDBJ whole genome shotgun (WGS) entry which is preliminary data.</text>
</comment>
<dbReference type="InterPro" id="IPR055898">
    <property type="entry name" value="DUF7475"/>
</dbReference>
<dbReference type="AlphaFoldDB" id="A0ABD5U1M4"/>
<protein>
    <submittedName>
        <fullName evidence="2">Uncharacterized protein</fullName>
    </submittedName>
</protein>
<dbReference type="RefSeq" id="WP_379694805.1">
    <property type="nucleotide sequence ID" value="NZ_JBHSXH010000011.1"/>
</dbReference>
<keyword evidence="3" id="KW-1185">Reference proteome</keyword>
<reference evidence="2 3" key="1">
    <citation type="journal article" date="2019" name="Int. J. Syst. Evol. Microbiol.">
        <title>The Global Catalogue of Microorganisms (GCM) 10K type strain sequencing project: providing services to taxonomists for standard genome sequencing and annotation.</title>
        <authorList>
            <consortium name="The Broad Institute Genomics Platform"/>
            <consortium name="The Broad Institute Genome Sequencing Center for Infectious Disease"/>
            <person name="Wu L."/>
            <person name="Ma J."/>
        </authorList>
    </citation>
    <scope>NUCLEOTIDE SEQUENCE [LARGE SCALE GENOMIC DNA]</scope>
    <source>
        <strain evidence="2 3">YIM 94188</strain>
    </source>
</reference>
<dbReference type="Pfam" id="PF24287">
    <property type="entry name" value="DUF7475"/>
    <property type="match status" value="1"/>
</dbReference>
<dbReference type="EMBL" id="JBHSXH010000011">
    <property type="protein sequence ID" value="MFC6825019.1"/>
    <property type="molecule type" value="Genomic_DNA"/>
</dbReference>
<evidence type="ECO:0000313" key="3">
    <source>
        <dbReference type="Proteomes" id="UP001596408"/>
    </source>
</evidence>
<keyword evidence="1" id="KW-0812">Transmembrane</keyword>
<accession>A0ABD5U1M4</accession>
<sequence>MSETAANTSRGSSLTRGVPSGVVPYVMIAAALVSAAIHLWLVPVVIAFDITQAILFVLAALGFVAGVVIYVTRYWRREFYLLMGLLAVAQIVAYFVMGGPANTMAIVSKSAEAIVALAATYLYTTAEPSASTI</sequence>
<name>A0ABD5U1M4_9EURY</name>
<proteinExistence type="predicted"/>
<evidence type="ECO:0000256" key="1">
    <source>
        <dbReference type="SAM" id="Phobius"/>
    </source>
</evidence>
<dbReference type="Proteomes" id="UP001596408">
    <property type="component" value="Unassembled WGS sequence"/>
</dbReference>
<keyword evidence="1" id="KW-0472">Membrane</keyword>
<organism evidence="2 3">
    <name type="scientific">Halopelagius fulvigenes</name>
    <dbReference type="NCBI Taxonomy" id="1198324"/>
    <lineage>
        <taxon>Archaea</taxon>
        <taxon>Methanobacteriati</taxon>
        <taxon>Methanobacteriota</taxon>
        <taxon>Stenosarchaea group</taxon>
        <taxon>Halobacteria</taxon>
        <taxon>Halobacteriales</taxon>
        <taxon>Haloferacaceae</taxon>
    </lineage>
</organism>
<feature type="transmembrane region" description="Helical" evidence="1">
    <location>
        <begin position="79"/>
        <end position="97"/>
    </location>
</feature>
<feature type="transmembrane region" description="Helical" evidence="1">
    <location>
        <begin position="53"/>
        <end position="72"/>
    </location>
</feature>